<dbReference type="Pfam" id="PF08393">
    <property type="entry name" value="DHC_N2"/>
    <property type="match status" value="1"/>
</dbReference>
<feature type="domain" description="Dynein heavy chain linker" evidence="2">
    <location>
        <begin position="443"/>
        <end position="702"/>
    </location>
</feature>
<dbReference type="OrthoDB" id="10251809at2759"/>
<feature type="domain" description="Dynein axonemal heavy chain 2/5/8 coiled-coil" evidence="3">
    <location>
        <begin position="258"/>
        <end position="351"/>
    </location>
</feature>
<dbReference type="InterPro" id="IPR042222">
    <property type="entry name" value="Dynein_2_N"/>
</dbReference>
<keyword evidence="5" id="KW-1185">Reference proteome</keyword>
<dbReference type="OMA" id="NEMSICE"/>
<organism evidence="4 5">
    <name type="scientific">Scyliorhinus torazame</name>
    <name type="common">Cloudy catshark</name>
    <name type="synonym">Catulus torazame</name>
    <dbReference type="NCBI Taxonomy" id="75743"/>
    <lineage>
        <taxon>Eukaryota</taxon>
        <taxon>Metazoa</taxon>
        <taxon>Chordata</taxon>
        <taxon>Craniata</taxon>
        <taxon>Vertebrata</taxon>
        <taxon>Chondrichthyes</taxon>
        <taxon>Elasmobranchii</taxon>
        <taxon>Galeomorphii</taxon>
        <taxon>Galeoidea</taxon>
        <taxon>Carcharhiniformes</taxon>
        <taxon>Scyliorhinidae</taxon>
        <taxon>Scyliorhinus</taxon>
    </lineage>
</organism>
<evidence type="ECO:0000313" key="5">
    <source>
        <dbReference type="Proteomes" id="UP000288216"/>
    </source>
</evidence>
<dbReference type="Pfam" id="PF25007">
    <property type="entry name" value="DYH2-5-8_CC"/>
    <property type="match status" value="1"/>
</dbReference>
<dbReference type="GO" id="GO:0030286">
    <property type="term" value="C:dynein complex"/>
    <property type="evidence" value="ECO:0007669"/>
    <property type="project" value="InterPro"/>
</dbReference>
<evidence type="ECO:0000256" key="1">
    <source>
        <dbReference type="ARBA" id="ARBA00008887"/>
    </source>
</evidence>
<reference evidence="4 5" key="1">
    <citation type="journal article" date="2018" name="Nat. Ecol. Evol.">
        <title>Shark genomes provide insights into elasmobranch evolution and the origin of vertebrates.</title>
        <authorList>
            <person name="Hara Y"/>
            <person name="Yamaguchi K"/>
            <person name="Onimaru K"/>
            <person name="Kadota M"/>
            <person name="Koyanagi M"/>
            <person name="Keeley SD"/>
            <person name="Tatsumi K"/>
            <person name="Tanaka K"/>
            <person name="Motone F"/>
            <person name="Kageyama Y"/>
            <person name="Nozu R"/>
            <person name="Adachi N"/>
            <person name="Nishimura O"/>
            <person name="Nakagawa R"/>
            <person name="Tanegashima C"/>
            <person name="Kiyatake I"/>
            <person name="Matsumoto R"/>
            <person name="Murakumo K"/>
            <person name="Nishida K"/>
            <person name="Terakita A"/>
            <person name="Kuratani S"/>
            <person name="Sato K"/>
            <person name="Hyodo S Kuraku.S."/>
        </authorList>
    </citation>
    <scope>NUCLEOTIDE SEQUENCE [LARGE SCALE GENOMIC DNA]</scope>
</reference>
<dbReference type="GO" id="GO:0051959">
    <property type="term" value="F:dynein light intermediate chain binding"/>
    <property type="evidence" value="ECO:0007669"/>
    <property type="project" value="InterPro"/>
</dbReference>
<comment type="caution">
    <text evidence="4">The sequence shown here is derived from an EMBL/GenBank/DDBJ whole genome shotgun (WGS) entry which is preliminary data.</text>
</comment>
<dbReference type="FunFam" id="1.20.140.100:FF:000001">
    <property type="entry name" value="dynein heavy chain 17, axonemal"/>
    <property type="match status" value="1"/>
</dbReference>
<dbReference type="GO" id="GO:0007018">
    <property type="term" value="P:microtubule-based movement"/>
    <property type="evidence" value="ECO:0007669"/>
    <property type="project" value="InterPro"/>
</dbReference>
<comment type="similarity">
    <text evidence="1">Belongs to the dynein heavy chain family.</text>
</comment>
<accession>A0A401NUS3</accession>
<dbReference type="Gene3D" id="1.10.287.2620">
    <property type="match status" value="1"/>
</dbReference>
<dbReference type="InterPro" id="IPR026983">
    <property type="entry name" value="DHC"/>
</dbReference>
<sequence length="723" mass="84644">MLRDQRKAELDRMEKRHIIKKTEELSSGLIQLSLRKNEMSICESVSFPETKTRPYKESTVICIVEEVHTSPLFEVRLELTESDTEFRPTIGIGSEFYNLIDTLMNDIYKLVGLVPRLAKHVTRKKYQIDLEEMSDLSEMREEIMSQVITTMKQAEDYEESFDSFSYLWVDDRNEFLEEFLIYGRVLTQEEIESYGEGGVPPTPPTLEQFKNQIDSYEKLYEEVLKFELVKILDSWFKIDCRPFRQALLNLIKRWSLLFKQYLIDHVTDSLSTLEAFIKETNAELTKTVKEGDLKALIQVMGYLKKVKERQVTTDHMFEPLKQTIELLKTYDVEMPEEVHTQLHDLPEQWNNTKKISVICKHAVTPLQANEVNVIRRKCLRFEINQHGFRQKFKVKAPFKFDNPNPYKALDKAQKKIVAMEVELQALSQSAALFEVSVPDCKQLKACRKEIVLLKGLWDMAILVSLTIEDWKTTKWKNISVENMDADCKKFVKDLRRMDKEIRAWDAYSGLDNLIKNTMASLKAVSELQNPAIRERHWQQLMQATKVNFVMSDETTLADLLSLQLHNFEDEVRNIVDKSVKESGMEKVLGQLDNIWSTMEFEHEIHSRTGIMLLKGSDELVETLEDNQVQLQNLITSKYIAYFLKEVSSWQQRLSTADSVISIWFEVQRTWVHLESIFIGSEDIRTQLPEDSKRFEAIDIDFKVCRFHSLNIKIVILYLEQAIF</sequence>
<dbReference type="GO" id="GO:0045505">
    <property type="term" value="F:dynein intermediate chain binding"/>
    <property type="evidence" value="ECO:0007669"/>
    <property type="project" value="InterPro"/>
</dbReference>
<dbReference type="Proteomes" id="UP000288216">
    <property type="component" value="Unassembled WGS sequence"/>
</dbReference>
<evidence type="ECO:0000259" key="2">
    <source>
        <dbReference type="Pfam" id="PF08393"/>
    </source>
</evidence>
<dbReference type="AlphaFoldDB" id="A0A401NUS3"/>
<dbReference type="PANTHER" id="PTHR45703">
    <property type="entry name" value="DYNEIN HEAVY CHAIN"/>
    <property type="match status" value="1"/>
</dbReference>
<dbReference type="STRING" id="75743.A0A401NUS3"/>
<evidence type="ECO:0000259" key="3">
    <source>
        <dbReference type="Pfam" id="PF25007"/>
    </source>
</evidence>
<gene>
    <name evidence="4" type="ORF">scyTo_0014795</name>
</gene>
<dbReference type="InterPro" id="IPR013602">
    <property type="entry name" value="Dynein_heavy_linker"/>
</dbReference>
<evidence type="ECO:0000313" key="4">
    <source>
        <dbReference type="EMBL" id="GCB64617.1"/>
    </source>
</evidence>
<protein>
    <submittedName>
        <fullName evidence="4">Uncharacterized protein</fullName>
    </submittedName>
</protein>
<dbReference type="EMBL" id="BFAA01008077">
    <property type="protein sequence ID" value="GCB64617.1"/>
    <property type="molecule type" value="Genomic_DNA"/>
</dbReference>
<dbReference type="Gene3D" id="1.20.140.100">
    <property type="entry name" value="Dynein heavy chain, N-terminal domain 2"/>
    <property type="match status" value="1"/>
</dbReference>
<proteinExistence type="inferred from homology"/>
<dbReference type="InterPro" id="IPR056759">
    <property type="entry name" value="DYH2-5-8_CC"/>
</dbReference>
<dbReference type="FunFam" id="1.10.287.2620:FF:000004">
    <property type="entry name" value="Dynein axonemal heavy chain 17"/>
    <property type="match status" value="1"/>
</dbReference>
<name>A0A401NUS3_SCYTO</name>
<dbReference type="PANTHER" id="PTHR45703:SF4">
    <property type="entry name" value="DYNEIN AXONEMAL HEAVY CHAIN 17"/>
    <property type="match status" value="1"/>
</dbReference>